<dbReference type="Pfam" id="PF00571">
    <property type="entry name" value="CBS"/>
    <property type="match status" value="2"/>
</dbReference>
<dbReference type="Gene3D" id="3.10.580.10">
    <property type="entry name" value="CBS-domain"/>
    <property type="match status" value="1"/>
</dbReference>
<dbReference type="CDD" id="cd04607">
    <property type="entry name" value="CBS_pair_NTP_transferase_assoc"/>
    <property type="match status" value="1"/>
</dbReference>
<proteinExistence type="predicted"/>
<evidence type="ECO:0000259" key="2">
    <source>
        <dbReference type="PROSITE" id="PS51371"/>
    </source>
</evidence>
<dbReference type="Proteomes" id="UP000190056">
    <property type="component" value="Unassembled WGS sequence"/>
</dbReference>
<evidence type="ECO:0000256" key="1">
    <source>
        <dbReference type="PROSITE-ProRule" id="PRU00703"/>
    </source>
</evidence>
<dbReference type="PROSITE" id="PS51371">
    <property type="entry name" value="CBS"/>
    <property type="match status" value="2"/>
</dbReference>
<dbReference type="InterPro" id="IPR000644">
    <property type="entry name" value="CBS_dom"/>
</dbReference>
<dbReference type="InterPro" id="IPR046342">
    <property type="entry name" value="CBS_dom_sf"/>
</dbReference>
<dbReference type="RefSeq" id="WP_079290494.1">
    <property type="nucleotide sequence ID" value="NZ_MTPU01000012.1"/>
</dbReference>
<dbReference type="InterPro" id="IPR050486">
    <property type="entry name" value="Mannose-1P_guanyltransferase"/>
</dbReference>
<protein>
    <submittedName>
        <fullName evidence="3">Alcohol dehydrogenase</fullName>
    </submittedName>
</protein>
<feature type="domain" description="CBS" evidence="2">
    <location>
        <begin position="1"/>
        <end position="60"/>
    </location>
</feature>
<dbReference type="EMBL" id="MTPU01000012">
    <property type="protein sequence ID" value="OPH11085.1"/>
    <property type="molecule type" value="Genomic_DNA"/>
</dbReference>
<keyword evidence="1" id="KW-0129">CBS domain</keyword>
<dbReference type="Pfam" id="PF00483">
    <property type="entry name" value="NTP_transferase"/>
    <property type="match status" value="1"/>
</dbReference>
<evidence type="ECO:0000313" key="4">
    <source>
        <dbReference type="Proteomes" id="UP000190056"/>
    </source>
</evidence>
<dbReference type="InterPro" id="IPR029044">
    <property type="entry name" value="Nucleotide-diphossugar_trans"/>
</dbReference>
<dbReference type="CDD" id="cd06426">
    <property type="entry name" value="NTP_transferase_like_2"/>
    <property type="match status" value="1"/>
</dbReference>
<accession>A0A9Q5QZU4</accession>
<sequence length="349" mass="39366">MAKTRWQDVVVFRETPLKEAIAKIDKSALQVALVLNPDNTLGGLVTDGDIRRFILSGKDLDVPVCEVMNSQPTTVLESVPRSEMLALMRRKVIHHLPLVNAEHQVVDLATLDDLIGILERPNWVVIMAGGLGTRLYPLTKDRPKPLLTVGGKPILEIIIENFAEQGFKQIFLSVNYKAEMIEDYFKNGDQWGVEISYLREKERLGTAGALSLLPKKPNLPIIVMNGDILTRTRFDNLLQFHELQGVLATMAVREYDLQVPYGVVRVDGTKIKSIEEKPVQHFFVNSGIYALSPGVLDYVPSGTFFDMPSLFQQLVVDTRTTAAYPLREYWLDIGRMSDLERANEELRSF</sequence>
<dbReference type="Gene3D" id="3.90.550.10">
    <property type="entry name" value="Spore Coat Polysaccharide Biosynthesis Protein SpsA, Chain A"/>
    <property type="match status" value="1"/>
</dbReference>
<dbReference type="PANTHER" id="PTHR22572">
    <property type="entry name" value="SUGAR-1-PHOSPHATE GUANYL TRANSFERASE"/>
    <property type="match status" value="1"/>
</dbReference>
<name>A0A9Q5QZU4_9CYAN</name>
<gene>
    <name evidence="3" type="ORF">CENA302_01760</name>
</gene>
<organism evidence="3 4">
    <name type="scientific">Cylindrospermopsis raciborskii CENA302</name>
    <dbReference type="NCBI Taxonomy" id="1170768"/>
    <lineage>
        <taxon>Bacteria</taxon>
        <taxon>Bacillati</taxon>
        <taxon>Cyanobacteriota</taxon>
        <taxon>Cyanophyceae</taxon>
        <taxon>Nostocales</taxon>
        <taxon>Aphanizomenonaceae</taxon>
        <taxon>Cylindrospermopsis</taxon>
    </lineage>
</organism>
<feature type="domain" description="CBS" evidence="2">
    <location>
        <begin position="68"/>
        <end position="124"/>
    </location>
</feature>
<dbReference type="SMART" id="SM00116">
    <property type="entry name" value="CBS"/>
    <property type="match status" value="2"/>
</dbReference>
<dbReference type="InterPro" id="IPR005835">
    <property type="entry name" value="NTP_transferase_dom"/>
</dbReference>
<dbReference type="AlphaFoldDB" id="A0A9Q5QZU4"/>
<dbReference type="SUPFAM" id="SSF53448">
    <property type="entry name" value="Nucleotide-diphospho-sugar transferases"/>
    <property type="match status" value="1"/>
</dbReference>
<evidence type="ECO:0000313" key="3">
    <source>
        <dbReference type="EMBL" id="OPH11085.1"/>
    </source>
</evidence>
<dbReference type="SUPFAM" id="SSF54631">
    <property type="entry name" value="CBS-domain pair"/>
    <property type="match status" value="1"/>
</dbReference>
<comment type="caution">
    <text evidence="3">The sequence shown here is derived from an EMBL/GenBank/DDBJ whole genome shotgun (WGS) entry which is preliminary data.</text>
</comment>
<reference evidence="3 4" key="1">
    <citation type="submission" date="2017-01" db="EMBL/GenBank/DDBJ databases">
        <authorList>
            <person name="Abreu V.A."/>
            <person name="Popin R.V."/>
            <person name="Rigonato J."/>
            <person name="Andreote A.P."/>
            <person name="Schaker P.C."/>
            <person name="Hoff-Risseti C."/>
            <person name="Alvarenga D.O."/>
            <person name="Varani A.M."/>
            <person name="Fiore M.F."/>
        </authorList>
    </citation>
    <scope>NUCLEOTIDE SEQUENCE [LARGE SCALE GENOMIC DNA]</scope>
    <source>
        <strain evidence="3 4">CENA302</strain>
    </source>
</reference>